<protein>
    <submittedName>
        <fullName evidence="2">DUF2651 family protein</fullName>
    </submittedName>
</protein>
<reference evidence="2 3" key="1">
    <citation type="submission" date="2020-11" db="EMBL/GenBank/DDBJ databases">
        <title>Taxonomic evaluation of the Bacillus sporothermodurans group of bacteria based on whole genome sequences.</title>
        <authorList>
            <person name="Fiedler G."/>
            <person name="Herbstmann A.-D."/>
            <person name="Doll E."/>
            <person name="Wenning M."/>
            <person name="Brinks E."/>
            <person name="Kabisch J."/>
            <person name="Breitenwieser F."/>
            <person name="Lappann M."/>
            <person name="Boehnlein C."/>
            <person name="Franz C."/>
        </authorList>
    </citation>
    <scope>NUCLEOTIDE SEQUENCE [LARGE SCALE GENOMIC DNA]</scope>
    <source>
        <strain evidence="2 3">JCM 19841</strain>
    </source>
</reference>
<dbReference type="RefSeq" id="WP_202777254.1">
    <property type="nucleotide sequence ID" value="NZ_CP065425.1"/>
</dbReference>
<evidence type="ECO:0000313" key="2">
    <source>
        <dbReference type="EMBL" id="QQZ08438.1"/>
    </source>
</evidence>
<keyword evidence="1" id="KW-1133">Transmembrane helix</keyword>
<keyword evidence="1" id="KW-0812">Transmembrane</keyword>
<keyword evidence="1" id="KW-0472">Membrane</keyword>
<dbReference type="EMBL" id="CP065425">
    <property type="protein sequence ID" value="QQZ08438.1"/>
    <property type="molecule type" value="Genomic_DNA"/>
</dbReference>
<gene>
    <name evidence="2" type="ORF">I5776_15380</name>
</gene>
<sequence>MKKVEFLLVLFICPIIVIVASILGIFLFRKWFVTPLLTFVVFIILTFTIFNESFFIWVVVYTILSIIISLIMKLIKK</sequence>
<evidence type="ECO:0000313" key="3">
    <source>
        <dbReference type="Proteomes" id="UP000595691"/>
    </source>
</evidence>
<dbReference type="InterPro" id="IPR020258">
    <property type="entry name" value="Uncharacterised_YbeF"/>
</dbReference>
<feature type="transmembrane region" description="Helical" evidence="1">
    <location>
        <begin position="6"/>
        <end position="27"/>
    </location>
</feature>
<dbReference type="Proteomes" id="UP000595691">
    <property type="component" value="Chromosome"/>
</dbReference>
<dbReference type="Pfam" id="PF10852">
    <property type="entry name" value="DUF2651"/>
    <property type="match status" value="1"/>
</dbReference>
<evidence type="ECO:0000256" key="1">
    <source>
        <dbReference type="SAM" id="Phobius"/>
    </source>
</evidence>
<proteinExistence type="predicted"/>
<organism evidence="2 3">
    <name type="scientific">Heyndrickxia vini</name>
    <dbReference type="NCBI Taxonomy" id="1476025"/>
    <lineage>
        <taxon>Bacteria</taxon>
        <taxon>Bacillati</taxon>
        <taxon>Bacillota</taxon>
        <taxon>Bacilli</taxon>
        <taxon>Bacillales</taxon>
        <taxon>Bacillaceae</taxon>
        <taxon>Heyndrickxia</taxon>
    </lineage>
</organism>
<feature type="transmembrane region" description="Helical" evidence="1">
    <location>
        <begin position="32"/>
        <end position="50"/>
    </location>
</feature>
<name>A0ABX7DY81_9BACI</name>
<accession>A0ABX7DY81</accession>
<keyword evidence="3" id="KW-1185">Reference proteome</keyword>
<feature type="transmembrane region" description="Helical" evidence="1">
    <location>
        <begin position="56"/>
        <end position="75"/>
    </location>
</feature>